<protein>
    <submittedName>
        <fullName evidence="1">Uncharacterized protein</fullName>
    </submittedName>
</protein>
<dbReference type="EMBL" id="JAUTWS010000023">
    <property type="protein sequence ID" value="MDO9711043.1"/>
    <property type="molecule type" value="Genomic_DNA"/>
</dbReference>
<dbReference type="RefSeq" id="WP_305105901.1">
    <property type="nucleotide sequence ID" value="NZ_JAUTWS010000023.1"/>
</dbReference>
<keyword evidence="2" id="KW-1185">Reference proteome</keyword>
<reference evidence="1 2" key="1">
    <citation type="submission" date="2023-08" db="EMBL/GenBank/DDBJ databases">
        <title>The draft genome sequence of Paracraurococcus sp. LOR1-02.</title>
        <authorList>
            <person name="Kingkaew E."/>
            <person name="Tanasupawat S."/>
        </authorList>
    </citation>
    <scope>NUCLEOTIDE SEQUENCE [LARGE SCALE GENOMIC DNA]</scope>
    <source>
        <strain evidence="1 2">LOR1-02</strain>
    </source>
</reference>
<dbReference type="Proteomes" id="UP001243009">
    <property type="component" value="Unassembled WGS sequence"/>
</dbReference>
<comment type="caution">
    <text evidence="1">The sequence shown here is derived from an EMBL/GenBank/DDBJ whole genome shotgun (WGS) entry which is preliminary data.</text>
</comment>
<accession>A0ABT9E4E5</accession>
<sequence>MMTADFRSISAKQVGELLFIGAKEAAKRSREQAGTFGENIEAMTAVTLCVTVAEAVINELCHWFEFHRYRLPFEATLELPQDFDRLELRQKWQLFPIVVRQRSFDRSTEPWQSFDALIELRNYVVHPKRRAPPKKAAGVIVSKLKTRDFGHEVARWACTTMFDMIREMTRLIEPPPEWIGIFWRWTPTYFPPGLSTPGNPEGPA</sequence>
<organism evidence="1 2">
    <name type="scientific">Paracraurococcus lichenis</name>
    <dbReference type="NCBI Taxonomy" id="3064888"/>
    <lineage>
        <taxon>Bacteria</taxon>
        <taxon>Pseudomonadati</taxon>
        <taxon>Pseudomonadota</taxon>
        <taxon>Alphaproteobacteria</taxon>
        <taxon>Acetobacterales</taxon>
        <taxon>Roseomonadaceae</taxon>
        <taxon>Paracraurococcus</taxon>
    </lineage>
</organism>
<name>A0ABT9E4E5_9PROT</name>
<proteinExistence type="predicted"/>
<evidence type="ECO:0000313" key="1">
    <source>
        <dbReference type="EMBL" id="MDO9711043.1"/>
    </source>
</evidence>
<evidence type="ECO:0000313" key="2">
    <source>
        <dbReference type="Proteomes" id="UP001243009"/>
    </source>
</evidence>
<gene>
    <name evidence="1" type="ORF">Q7A36_22010</name>
</gene>